<dbReference type="Proteomes" id="UP000218767">
    <property type="component" value="Unassembled WGS sequence"/>
</dbReference>
<gene>
    <name evidence="1" type="ORF">COB20_08375</name>
</gene>
<organism evidence="1 2">
    <name type="scientific">SAR86 cluster bacterium</name>
    <dbReference type="NCBI Taxonomy" id="2030880"/>
    <lineage>
        <taxon>Bacteria</taxon>
        <taxon>Pseudomonadati</taxon>
        <taxon>Pseudomonadota</taxon>
        <taxon>Gammaproteobacteria</taxon>
        <taxon>SAR86 cluster</taxon>
    </lineage>
</organism>
<evidence type="ECO:0000313" key="1">
    <source>
        <dbReference type="EMBL" id="PCI77355.1"/>
    </source>
</evidence>
<proteinExistence type="predicted"/>
<name>A0A2A4X5N3_9GAMM</name>
<protein>
    <submittedName>
        <fullName evidence="1">Uncharacterized protein</fullName>
    </submittedName>
</protein>
<evidence type="ECO:0000313" key="2">
    <source>
        <dbReference type="Proteomes" id="UP000218767"/>
    </source>
</evidence>
<comment type="caution">
    <text evidence="1">The sequence shown here is derived from an EMBL/GenBank/DDBJ whole genome shotgun (WGS) entry which is preliminary data.</text>
</comment>
<dbReference type="EMBL" id="NVUL01000046">
    <property type="protein sequence ID" value="PCI77355.1"/>
    <property type="molecule type" value="Genomic_DNA"/>
</dbReference>
<reference evidence="2" key="1">
    <citation type="submission" date="2017-08" db="EMBL/GenBank/DDBJ databases">
        <title>A dynamic microbial community with high functional redundancy inhabits the cold, oxic subseafloor aquifer.</title>
        <authorList>
            <person name="Tully B.J."/>
            <person name="Wheat C.G."/>
            <person name="Glazer B.T."/>
            <person name="Huber J.A."/>
        </authorList>
    </citation>
    <scope>NUCLEOTIDE SEQUENCE [LARGE SCALE GENOMIC DNA]</scope>
</reference>
<dbReference type="AlphaFoldDB" id="A0A2A4X5N3"/>
<accession>A0A2A4X5N3</accession>
<sequence>MGITLRRLVQRLGLTASSTLLPLSVFTQNQAQNEWQTPILRAGDMQARSRYYYVPLLSGAQQFLSGLTTQ</sequence>